<evidence type="ECO:0000256" key="3">
    <source>
        <dbReference type="ARBA" id="ARBA00022980"/>
    </source>
</evidence>
<proteinExistence type="inferred from homology"/>
<dbReference type="SUPFAM" id="SSF50715">
    <property type="entry name" value="Ribosomal protein L25-like"/>
    <property type="match status" value="1"/>
</dbReference>
<dbReference type="NCBIfam" id="TIGR00731">
    <property type="entry name" value="bL25_bact_ctc"/>
    <property type="match status" value="1"/>
</dbReference>
<evidence type="ECO:0000256" key="1">
    <source>
        <dbReference type="ARBA" id="ARBA00022730"/>
    </source>
</evidence>
<gene>
    <name evidence="7" type="ORF">UFOPK3167_00352</name>
</gene>
<evidence type="ECO:0000256" key="2">
    <source>
        <dbReference type="ARBA" id="ARBA00022884"/>
    </source>
</evidence>
<feature type="domain" description="Large ribosomal subunit protein bL25 L25" evidence="5">
    <location>
        <begin position="7"/>
        <end position="90"/>
    </location>
</feature>
<keyword evidence="3" id="KW-0689">Ribosomal protein</keyword>
<dbReference type="InterPro" id="IPR029751">
    <property type="entry name" value="Ribosomal_L25_dom"/>
</dbReference>
<dbReference type="InterPro" id="IPR011035">
    <property type="entry name" value="Ribosomal_bL25/Gln-tRNA_synth"/>
</dbReference>
<reference evidence="7" key="1">
    <citation type="submission" date="2020-05" db="EMBL/GenBank/DDBJ databases">
        <authorList>
            <person name="Chiriac C."/>
            <person name="Salcher M."/>
            <person name="Ghai R."/>
            <person name="Kavagutti S V."/>
        </authorList>
    </citation>
    <scope>NUCLEOTIDE SEQUENCE</scope>
</reference>
<dbReference type="NCBIfam" id="NF004612">
    <property type="entry name" value="PRK05943.1"/>
    <property type="match status" value="1"/>
</dbReference>
<feature type="domain" description="Large ribosomal subunit protein bL25 beta" evidence="6">
    <location>
        <begin position="98"/>
        <end position="176"/>
    </location>
</feature>
<evidence type="ECO:0000259" key="5">
    <source>
        <dbReference type="Pfam" id="PF01386"/>
    </source>
</evidence>
<dbReference type="InterPro" id="IPR020930">
    <property type="entry name" value="Ribosomal_uL5_bac-type"/>
</dbReference>
<dbReference type="HAMAP" id="MF_01334">
    <property type="entry name" value="Ribosomal_bL25_CTC"/>
    <property type="match status" value="1"/>
</dbReference>
<keyword evidence="1" id="KW-0699">rRNA-binding</keyword>
<dbReference type="InterPro" id="IPR037121">
    <property type="entry name" value="Ribosomal_bL25_C"/>
</dbReference>
<dbReference type="Gene3D" id="2.170.120.20">
    <property type="entry name" value="Ribosomal protein L25, beta domain"/>
    <property type="match status" value="1"/>
</dbReference>
<evidence type="ECO:0000256" key="4">
    <source>
        <dbReference type="ARBA" id="ARBA00023274"/>
    </source>
</evidence>
<accession>A0A6J6ZQ15</accession>
<dbReference type="AlphaFoldDB" id="A0A6J6ZQ15"/>
<keyword evidence="2" id="KW-0694">RNA-binding</keyword>
<dbReference type="InterPro" id="IPR020057">
    <property type="entry name" value="Ribosomal_bL25_b-dom"/>
</dbReference>
<dbReference type="PANTHER" id="PTHR33284">
    <property type="entry name" value="RIBOSOMAL PROTEIN L25/GLN-TRNA SYNTHETASE, ANTI-CODON-BINDING DOMAIN-CONTAINING PROTEIN"/>
    <property type="match status" value="1"/>
</dbReference>
<protein>
    <submittedName>
        <fullName evidence="7">Unannotated protein</fullName>
    </submittedName>
</protein>
<dbReference type="Pfam" id="PF14693">
    <property type="entry name" value="Ribosomal_TL5_C"/>
    <property type="match status" value="1"/>
</dbReference>
<evidence type="ECO:0000313" key="7">
    <source>
        <dbReference type="EMBL" id="CAB4822126.1"/>
    </source>
</evidence>
<dbReference type="GO" id="GO:0006412">
    <property type="term" value="P:translation"/>
    <property type="evidence" value="ECO:0007669"/>
    <property type="project" value="InterPro"/>
</dbReference>
<dbReference type="NCBIfam" id="NF004131">
    <property type="entry name" value="PRK05618.2-1"/>
    <property type="match status" value="1"/>
</dbReference>
<sequence>MAEITINGVTRTEFGKGASRRARRDGLVPAVIYGHGEKPQHITLPSRELGVALKQSNVLLDIVIDGKTELTLPKAIVRHPLKQIIEHIDLVLVRRGEKVVVAVPVHAIGEHDRDGVLEHVNNTIEVRVEATAIPSFFELDINGLAAGTSLYAADVKLPAGVELESDPKMIVVHLSERSTAVEEVAPVAAATDAPAAAADSEKKDA</sequence>
<dbReference type="GO" id="GO:0022625">
    <property type="term" value="C:cytosolic large ribosomal subunit"/>
    <property type="evidence" value="ECO:0007669"/>
    <property type="project" value="TreeGrafter"/>
</dbReference>
<dbReference type="Pfam" id="PF01386">
    <property type="entry name" value="Ribosomal_L25p"/>
    <property type="match status" value="1"/>
</dbReference>
<keyword evidence="4" id="KW-0687">Ribonucleoprotein</keyword>
<dbReference type="InterPro" id="IPR020056">
    <property type="entry name" value="Rbsml_bL25/Gln-tRNA_synth_N"/>
</dbReference>
<dbReference type="Gene3D" id="2.40.240.10">
    <property type="entry name" value="Ribosomal Protein L25, Chain P"/>
    <property type="match status" value="1"/>
</dbReference>
<organism evidence="7">
    <name type="scientific">freshwater metagenome</name>
    <dbReference type="NCBI Taxonomy" id="449393"/>
    <lineage>
        <taxon>unclassified sequences</taxon>
        <taxon>metagenomes</taxon>
        <taxon>ecological metagenomes</taxon>
    </lineage>
</organism>
<dbReference type="InterPro" id="IPR001021">
    <property type="entry name" value="Ribosomal_bL25_long"/>
</dbReference>
<dbReference type="EMBL" id="CAFABF010000009">
    <property type="protein sequence ID" value="CAB4822126.1"/>
    <property type="molecule type" value="Genomic_DNA"/>
</dbReference>
<dbReference type="CDD" id="cd00495">
    <property type="entry name" value="Ribosomal_L25_TL5_CTC"/>
    <property type="match status" value="1"/>
</dbReference>
<name>A0A6J6ZQ15_9ZZZZ</name>
<dbReference type="GO" id="GO:0003735">
    <property type="term" value="F:structural constituent of ribosome"/>
    <property type="evidence" value="ECO:0007669"/>
    <property type="project" value="InterPro"/>
</dbReference>
<evidence type="ECO:0000259" key="6">
    <source>
        <dbReference type="Pfam" id="PF14693"/>
    </source>
</evidence>
<dbReference type="GO" id="GO:0008097">
    <property type="term" value="F:5S rRNA binding"/>
    <property type="evidence" value="ECO:0007669"/>
    <property type="project" value="InterPro"/>
</dbReference>
<dbReference type="PANTHER" id="PTHR33284:SF1">
    <property type="entry name" value="RIBOSOMAL PROTEIN L25_GLN-TRNA SYNTHETASE, ANTI-CODON-BINDING DOMAIN-CONTAINING PROTEIN"/>
    <property type="match status" value="1"/>
</dbReference>